<dbReference type="EMBL" id="LAZR01003824">
    <property type="protein sequence ID" value="KKN14378.1"/>
    <property type="molecule type" value="Genomic_DNA"/>
</dbReference>
<accession>A0A0F9RAG0</accession>
<gene>
    <name evidence="1" type="ORF">LCGC14_0996830</name>
</gene>
<name>A0A0F9RAG0_9ZZZZ</name>
<dbReference type="AlphaFoldDB" id="A0A0F9RAG0"/>
<evidence type="ECO:0000313" key="1">
    <source>
        <dbReference type="EMBL" id="KKN14378.1"/>
    </source>
</evidence>
<proteinExistence type="predicted"/>
<organism evidence="1">
    <name type="scientific">marine sediment metagenome</name>
    <dbReference type="NCBI Taxonomy" id="412755"/>
    <lineage>
        <taxon>unclassified sequences</taxon>
        <taxon>metagenomes</taxon>
        <taxon>ecological metagenomes</taxon>
    </lineage>
</organism>
<sequence length="101" mass="11340">MRDAIVRYIITLKDHREAIKGHYLGMRGNNRVYYQAQGDLLNDIIAELEGFVKQGGYEDEMKQALMEAYGGTDNAGEAMVEAATAAGLKDVRIEEEEWIAE</sequence>
<protein>
    <submittedName>
        <fullName evidence="1">Uncharacterized protein</fullName>
    </submittedName>
</protein>
<comment type="caution">
    <text evidence="1">The sequence shown here is derived from an EMBL/GenBank/DDBJ whole genome shotgun (WGS) entry which is preliminary data.</text>
</comment>
<reference evidence="1" key="1">
    <citation type="journal article" date="2015" name="Nature">
        <title>Complex archaea that bridge the gap between prokaryotes and eukaryotes.</title>
        <authorList>
            <person name="Spang A."/>
            <person name="Saw J.H."/>
            <person name="Jorgensen S.L."/>
            <person name="Zaremba-Niedzwiedzka K."/>
            <person name="Martijn J."/>
            <person name="Lind A.E."/>
            <person name="van Eijk R."/>
            <person name="Schleper C."/>
            <person name="Guy L."/>
            <person name="Ettema T.J."/>
        </authorList>
    </citation>
    <scope>NUCLEOTIDE SEQUENCE</scope>
</reference>
<feature type="non-terminal residue" evidence="1">
    <location>
        <position position="101"/>
    </location>
</feature>